<protein>
    <submittedName>
        <fullName evidence="3">ClpB protein</fullName>
    </submittedName>
</protein>
<evidence type="ECO:0000256" key="2">
    <source>
        <dbReference type="ARBA" id="ARBA00022840"/>
    </source>
</evidence>
<keyword evidence="2" id="KW-0067">ATP-binding</keyword>
<dbReference type="GO" id="GO:0034605">
    <property type="term" value="P:cellular response to heat"/>
    <property type="evidence" value="ECO:0007669"/>
    <property type="project" value="TreeGrafter"/>
</dbReference>
<evidence type="ECO:0000313" key="3">
    <source>
        <dbReference type="EMBL" id="EPN29674.1"/>
    </source>
</evidence>
<dbReference type="Proteomes" id="UP000018849">
    <property type="component" value="Unassembled WGS sequence"/>
</dbReference>
<dbReference type="SUPFAM" id="SSF81923">
    <property type="entry name" value="Double Clp-N motif"/>
    <property type="match status" value="1"/>
</dbReference>
<dbReference type="GO" id="GO:0016887">
    <property type="term" value="F:ATP hydrolysis activity"/>
    <property type="evidence" value="ECO:0007669"/>
    <property type="project" value="TreeGrafter"/>
</dbReference>
<gene>
    <name evidence="3" type="ORF">A245_46758</name>
</gene>
<reference evidence="3 4" key="1">
    <citation type="journal article" date="2013" name="PLoS Pathog.">
        <title>Genomic analysis of the Kiwifruit pathogen Pseudomonas syringae pv. actinidiae provides insight into the origins of an emergent plant disease.</title>
        <authorList>
            <person name="McCann H.C."/>
            <person name="Rikkerink E.H."/>
            <person name="Bertels F."/>
            <person name="Fiers M."/>
            <person name="Lu A."/>
            <person name="Rees-George J."/>
            <person name="Andersen M.T."/>
            <person name="Gleave A.P."/>
            <person name="Haubold B."/>
            <person name="Wohlers M.W."/>
            <person name="Guttman D.S."/>
            <person name="Wang P.W."/>
            <person name="Straub C."/>
            <person name="Vanneste J.L."/>
            <person name="Rainey P.B."/>
            <person name="Templeton M.D."/>
        </authorList>
    </citation>
    <scope>NUCLEOTIDE SEQUENCE [LARGE SCALE GENOMIC DNA]</scope>
    <source>
        <strain evidence="3 4">ICMP 19096</strain>
    </source>
</reference>
<feature type="non-terminal residue" evidence="3">
    <location>
        <position position="203"/>
    </location>
</feature>
<name>A0A656JIG1_PSESF</name>
<dbReference type="PANTHER" id="PTHR11638:SF181">
    <property type="entry name" value="ATPASE SUBUNIT OF ATP-DEPENDENT PROTEASE"/>
    <property type="match status" value="1"/>
</dbReference>
<comment type="caution">
    <text evidence="3">The sequence shown here is derived from an EMBL/GenBank/DDBJ whole genome shotgun (WGS) entry which is preliminary data.</text>
</comment>
<dbReference type="InterPro" id="IPR036628">
    <property type="entry name" value="Clp_N_dom_sf"/>
</dbReference>
<dbReference type="Gene3D" id="1.10.1780.10">
    <property type="entry name" value="Clp, N-terminal domain"/>
    <property type="match status" value="1"/>
</dbReference>
<dbReference type="EMBL" id="AOKF01003989">
    <property type="protein sequence ID" value="EPN29674.1"/>
    <property type="molecule type" value="Genomic_DNA"/>
</dbReference>
<proteinExistence type="predicted"/>
<dbReference type="GO" id="GO:0005524">
    <property type="term" value="F:ATP binding"/>
    <property type="evidence" value="ECO:0007669"/>
    <property type="project" value="UniProtKB-KW"/>
</dbReference>
<organism evidence="3 4">
    <name type="scientific">Pseudomonas syringae pv. actinidiae ICMP 19096</name>
    <dbReference type="NCBI Taxonomy" id="1194405"/>
    <lineage>
        <taxon>Bacteria</taxon>
        <taxon>Pseudomonadati</taxon>
        <taxon>Pseudomonadota</taxon>
        <taxon>Gammaproteobacteria</taxon>
        <taxon>Pseudomonadales</taxon>
        <taxon>Pseudomonadaceae</taxon>
        <taxon>Pseudomonas</taxon>
        <taxon>Pseudomonas syringae</taxon>
    </lineage>
</organism>
<sequence length="203" mass="22482">MIDVDLQQLVKALDAPTRNELEGAAGRCVSRGSSQILVEDMLPGLLERPDGMLMRALSDADVSTAEFAGLILVPVEHSTNRTPVFAAELVQWFQDALLIATLDLGQSHIDQAALILALLRNPPSQPLLAKINIERFRDYVLSRQASGTARKAIHQSDSLLERFTHNLTQQAREGALDPVLCRDDCLRQMVDILARRRKNNPIV</sequence>
<dbReference type="AlphaFoldDB" id="A0A656JIG1"/>
<evidence type="ECO:0000313" key="4">
    <source>
        <dbReference type="Proteomes" id="UP000018849"/>
    </source>
</evidence>
<dbReference type="InterPro" id="IPR027417">
    <property type="entry name" value="P-loop_NTPase"/>
</dbReference>
<accession>A0A656JIG1</accession>
<evidence type="ECO:0000256" key="1">
    <source>
        <dbReference type="ARBA" id="ARBA00022741"/>
    </source>
</evidence>
<dbReference type="PANTHER" id="PTHR11638">
    <property type="entry name" value="ATP-DEPENDENT CLP PROTEASE"/>
    <property type="match status" value="1"/>
</dbReference>
<dbReference type="Gene3D" id="3.40.50.300">
    <property type="entry name" value="P-loop containing nucleotide triphosphate hydrolases"/>
    <property type="match status" value="1"/>
</dbReference>
<dbReference type="GO" id="GO:0005737">
    <property type="term" value="C:cytoplasm"/>
    <property type="evidence" value="ECO:0007669"/>
    <property type="project" value="TreeGrafter"/>
</dbReference>
<keyword evidence="1" id="KW-0547">Nucleotide-binding</keyword>
<dbReference type="InterPro" id="IPR050130">
    <property type="entry name" value="ClpA_ClpB"/>
</dbReference>